<dbReference type="NCBIfam" id="TIGR02970">
    <property type="entry name" value="succ_dehyd_cytB"/>
    <property type="match status" value="1"/>
</dbReference>
<feature type="transmembrane region" description="Helical" evidence="8">
    <location>
        <begin position="161"/>
        <end position="183"/>
    </location>
</feature>
<dbReference type="GO" id="GO:0016020">
    <property type="term" value="C:membrane"/>
    <property type="evidence" value="ECO:0007669"/>
    <property type="project" value="UniProtKB-SubCell"/>
</dbReference>
<comment type="subcellular location">
    <subcellularLocation>
        <location evidence="1">Membrane</location>
    </subcellularLocation>
</comment>
<dbReference type="CDD" id="cd03499">
    <property type="entry name" value="SQR_TypeC_SdhC"/>
    <property type="match status" value="1"/>
</dbReference>
<evidence type="ECO:0000256" key="2">
    <source>
        <dbReference type="ARBA" id="ARBA00022617"/>
    </source>
</evidence>
<accession>A0A9W9GIT1</accession>
<keyword evidence="4" id="KW-0479">Metal-binding</keyword>
<dbReference type="GO" id="GO:0006121">
    <property type="term" value="P:mitochondrial electron transport, succinate to ubiquinone"/>
    <property type="evidence" value="ECO:0007669"/>
    <property type="project" value="TreeGrafter"/>
</dbReference>
<dbReference type="PANTHER" id="PTHR10978">
    <property type="entry name" value="SUCCINATE DEHYDROGENASE CYTOCHROME B560 SUBUNIT"/>
    <property type="match status" value="1"/>
</dbReference>
<dbReference type="GO" id="GO:0046872">
    <property type="term" value="F:metal ion binding"/>
    <property type="evidence" value="ECO:0007669"/>
    <property type="project" value="UniProtKB-KW"/>
</dbReference>
<evidence type="ECO:0000256" key="7">
    <source>
        <dbReference type="ARBA" id="ARBA00023136"/>
    </source>
</evidence>
<dbReference type="InterPro" id="IPR000701">
    <property type="entry name" value="SuccDH_FuR_B_TM-su"/>
</dbReference>
<feature type="transmembrane region" description="Helical" evidence="8">
    <location>
        <begin position="195"/>
        <end position="217"/>
    </location>
</feature>
<dbReference type="InterPro" id="IPR014314">
    <property type="entry name" value="Succ_DH_cytb556"/>
</dbReference>
<evidence type="ECO:0000313" key="10">
    <source>
        <dbReference type="Proteomes" id="UP001149079"/>
    </source>
</evidence>
<dbReference type="OrthoDB" id="588261at2759"/>
<protein>
    <submittedName>
        <fullName evidence="9">Uncharacterized protein</fullName>
    </submittedName>
</protein>
<dbReference type="EMBL" id="JAPQKL010000007">
    <property type="protein sequence ID" value="KAJ5121036.1"/>
    <property type="molecule type" value="Genomic_DNA"/>
</dbReference>
<name>A0A9W9GIT1_9EURO</name>
<evidence type="ECO:0000256" key="3">
    <source>
        <dbReference type="ARBA" id="ARBA00022692"/>
    </source>
</evidence>
<evidence type="ECO:0000256" key="1">
    <source>
        <dbReference type="ARBA" id="ARBA00004370"/>
    </source>
</evidence>
<keyword evidence="5 8" id="KW-1133">Transmembrane helix</keyword>
<gene>
    <name evidence="9" type="ORF">N7515_008997</name>
</gene>
<dbReference type="GO" id="GO:0009055">
    <property type="term" value="F:electron transfer activity"/>
    <property type="evidence" value="ECO:0007669"/>
    <property type="project" value="InterPro"/>
</dbReference>
<reference evidence="9" key="1">
    <citation type="submission" date="2022-11" db="EMBL/GenBank/DDBJ databases">
        <authorList>
            <person name="Petersen C."/>
        </authorList>
    </citation>
    <scope>NUCLEOTIDE SEQUENCE</scope>
    <source>
        <strain evidence="9">IBT 22155</strain>
    </source>
</reference>
<dbReference type="RefSeq" id="XP_056517540.1">
    <property type="nucleotide sequence ID" value="XM_056669741.1"/>
</dbReference>
<keyword evidence="6" id="KW-0408">Iron</keyword>
<evidence type="ECO:0000256" key="8">
    <source>
        <dbReference type="SAM" id="Phobius"/>
    </source>
</evidence>
<organism evidence="9 10">
    <name type="scientific">Penicillium bovifimosum</name>
    <dbReference type="NCBI Taxonomy" id="126998"/>
    <lineage>
        <taxon>Eukaryota</taxon>
        <taxon>Fungi</taxon>
        <taxon>Dikarya</taxon>
        <taxon>Ascomycota</taxon>
        <taxon>Pezizomycotina</taxon>
        <taxon>Eurotiomycetes</taxon>
        <taxon>Eurotiomycetidae</taxon>
        <taxon>Eurotiales</taxon>
        <taxon>Aspergillaceae</taxon>
        <taxon>Penicillium</taxon>
    </lineage>
</organism>
<dbReference type="InterPro" id="IPR034804">
    <property type="entry name" value="SQR/QFR_C/D"/>
</dbReference>
<dbReference type="Gene3D" id="1.20.1300.10">
    <property type="entry name" value="Fumarate reductase/succinate dehydrogenase, transmembrane subunit"/>
    <property type="match status" value="1"/>
</dbReference>
<feature type="transmembrane region" description="Helical" evidence="8">
    <location>
        <begin position="120"/>
        <end position="141"/>
    </location>
</feature>
<keyword evidence="7 8" id="KW-0472">Membrane</keyword>
<evidence type="ECO:0000256" key="5">
    <source>
        <dbReference type="ARBA" id="ARBA00022989"/>
    </source>
</evidence>
<dbReference type="GO" id="GO:0006099">
    <property type="term" value="P:tricarboxylic acid cycle"/>
    <property type="evidence" value="ECO:0007669"/>
    <property type="project" value="InterPro"/>
</dbReference>
<dbReference type="GO" id="GO:0005739">
    <property type="term" value="C:mitochondrion"/>
    <property type="evidence" value="ECO:0007669"/>
    <property type="project" value="GOC"/>
</dbReference>
<dbReference type="PANTHER" id="PTHR10978:SF5">
    <property type="entry name" value="SUCCINATE DEHYDROGENASE CYTOCHROME B560 SUBUNIT, MITOCHONDRIAL"/>
    <property type="match status" value="1"/>
</dbReference>
<evidence type="ECO:0000313" key="9">
    <source>
        <dbReference type="EMBL" id="KAJ5121036.1"/>
    </source>
</evidence>
<keyword evidence="3 8" id="KW-0812">Transmembrane</keyword>
<evidence type="ECO:0000256" key="6">
    <source>
        <dbReference type="ARBA" id="ARBA00023004"/>
    </source>
</evidence>
<dbReference type="GeneID" id="81408911"/>
<evidence type="ECO:0000256" key="4">
    <source>
        <dbReference type="ARBA" id="ARBA00022723"/>
    </source>
</evidence>
<dbReference type="Pfam" id="PF01127">
    <property type="entry name" value="Sdh_cyt"/>
    <property type="match status" value="1"/>
</dbReference>
<sequence length="218" mass="24153">MAGSIQKNMMLIQKASSMLGLRRAAVVSPSTRPIMGLVWQQQVRYDMQKIERGYVLTNPTLASRMQTTKPVTTPLRVIKPEFAQEELVRQRLRRPVAPHLAIYKWQVHSVSSAMERNTGLLLAGGLYLFGTSYLIAPWLGWDLSSAALVAAFGSLSVATKVILKFFVAWPFTFHLFNGIRYIISSTGYTLDSKSQFIKIAWAVIGSSALAAVGLVAYV</sequence>
<proteinExistence type="predicted"/>
<dbReference type="SUPFAM" id="SSF81343">
    <property type="entry name" value="Fumarate reductase respiratory complex transmembrane subunits"/>
    <property type="match status" value="1"/>
</dbReference>
<dbReference type="Proteomes" id="UP001149079">
    <property type="component" value="Unassembled WGS sequence"/>
</dbReference>
<keyword evidence="2" id="KW-0349">Heme</keyword>
<keyword evidence="10" id="KW-1185">Reference proteome</keyword>
<reference evidence="9" key="2">
    <citation type="journal article" date="2023" name="IMA Fungus">
        <title>Comparative genomic study of the Penicillium genus elucidates a diverse pangenome and 15 lateral gene transfer events.</title>
        <authorList>
            <person name="Petersen C."/>
            <person name="Sorensen T."/>
            <person name="Nielsen M.R."/>
            <person name="Sondergaard T.E."/>
            <person name="Sorensen J.L."/>
            <person name="Fitzpatrick D.A."/>
            <person name="Frisvad J.C."/>
            <person name="Nielsen K.L."/>
        </authorList>
    </citation>
    <scope>NUCLEOTIDE SEQUENCE</scope>
    <source>
        <strain evidence="9">IBT 22155</strain>
    </source>
</reference>
<dbReference type="AlphaFoldDB" id="A0A9W9GIT1"/>
<comment type="caution">
    <text evidence="9">The sequence shown here is derived from an EMBL/GenBank/DDBJ whole genome shotgun (WGS) entry which is preliminary data.</text>
</comment>